<evidence type="ECO:0000259" key="6">
    <source>
        <dbReference type="PROSITE" id="PS51352"/>
    </source>
</evidence>
<dbReference type="PROSITE" id="PS01265">
    <property type="entry name" value="TPX"/>
    <property type="match status" value="1"/>
</dbReference>
<gene>
    <name evidence="7" type="ORF">J2S72_001125</name>
</gene>
<keyword evidence="4" id="KW-1015">Disulfide bond</keyword>
<evidence type="ECO:0000256" key="3">
    <source>
        <dbReference type="ARBA" id="ARBA00023002"/>
    </source>
</evidence>
<dbReference type="Pfam" id="PF08534">
    <property type="entry name" value="Redoxin"/>
    <property type="match status" value="1"/>
</dbReference>
<dbReference type="GO" id="GO:0004601">
    <property type="term" value="F:peroxidase activity"/>
    <property type="evidence" value="ECO:0007669"/>
    <property type="project" value="UniProtKB-KW"/>
</dbReference>
<evidence type="ECO:0000256" key="4">
    <source>
        <dbReference type="ARBA" id="ARBA00023157"/>
    </source>
</evidence>
<keyword evidence="1 7" id="KW-0575">Peroxidase</keyword>
<evidence type="ECO:0000256" key="2">
    <source>
        <dbReference type="ARBA" id="ARBA00022862"/>
    </source>
</evidence>
<comment type="caution">
    <text evidence="7">The sequence shown here is derived from an EMBL/GenBank/DDBJ whole genome shotgun (WGS) entry which is preliminary data.</text>
</comment>
<dbReference type="Gene3D" id="3.40.30.10">
    <property type="entry name" value="Glutaredoxin"/>
    <property type="match status" value="1"/>
</dbReference>
<dbReference type="EMBL" id="JAUSTN010000005">
    <property type="protein sequence ID" value="MDQ0275101.1"/>
    <property type="molecule type" value="Genomic_DNA"/>
</dbReference>
<dbReference type="InterPro" id="IPR002065">
    <property type="entry name" value="TPX"/>
</dbReference>
<keyword evidence="5" id="KW-0676">Redox-active center</keyword>
<evidence type="ECO:0000256" key="1">
    <source>
        <dbReference type="ARBA" id="ARBA00022559"/>
    </source>
</evidence>
<feature type="domain" description="Thioredoxin" evidence="6">
    <location>
        <begin position="17"/>
        <end position="166"/>
    </location>
</feature>
<dbReference type="SUPFAM" id="SSF52833">
    <property type="entry name" value="Thioredoxin-like"/>
    <property type="match status" value="1"/>
</dbReference>
<dbReference type="InterPro" id="IPR050455">
    <property type="entry name" value="Tpx_Peroxidase_subfamily"/>
</dbReference>
<evidence type="ECO:0000313" key="8">
    <source>
        <dbReference type="Proteomes" id="UP001236559"/>
    </source>
</evidence>
<evidence type="ECO:0000256" key="5">
    <source>
        <dbReference type="ARBA" id="ARBA00023284"/>
    </source>
</evidence>
<dbReference type="PANTHER" id="PTHR43110:SF1">
    <property type="entry name" value="THIOL PEROXIDASE"/>
    <property type="match status" value="1"/>
</dbReference>
<sequence>MNVTFGGTKMTLCGKQVEVGQKAPDFKAVNNDLSEYKLSDDLGKVVILSIVPSIDTGVCSIQTRTFNEKATEMSKDVKVVTVSMDLPFAQGRFCAAEGIDRAIIVSDYKDRDFAKKYGFMIEELALLTRGVIIVDKEGTVKYVEIVPEVTHEVNFDRAIEEAEKLL</sequence>
<accession>A0ABU0AV10</accession>
<dbReference type="InterPro" id="IPR013740">
    <property type="entry name" value="Redoxin"/>
</dbReference>
<dbReference type="RefSeq" id="WP_023056122.1">
    <property type="nucleotide sequence ID" value="NZ_JAUSTN010000005.1"/>
</dbReference>
<keyword evidence="8" id="KW-1185">Reference proteome</keyword>
<dbReference type="CDD" id="cd03014">
    <property type="entry name" value="PRX_Atyp2cys"/>
    <property type="match status" value="1"/>
</dbReference>
<organism evidence="7 8">
    <name type="scientific">Peptoniphilus koenoeneniae</name>
    <dbReference type="NCBI Taxonomy" id="507751"/>
    <lineage>
        <taxon>Bacteria</taxon>
        <taxon>Bacillati</taxon>
        <taxon>Bacillota</taxon>
        <taxon>Tissierellia</taxon>
        <taxon>Tissierellales</taxon>
        <taxon>Peptoniphilaceae</taxon>
        <taxon>Peptoniphilus</taxon>
    </lineage>
</organism>
<evidence type="ECO:0000313" key="7">
    <source>
        <dbReference type="EMBL" id="MDQ0275101.1"/>
    </source>
</evidence>
<keyword evidence="3" id="KW-0560">Oxidoreductase</keyword>
<dbReference type="Proteomes" id="UP001236559">
    <property type="component" value="Unassembled WGS sequence"/>
</dbReference>
<keyword evidence="2" id="KW-0049">Antioxidant</keyword>
<dbReference type="InterPro" id="IPR036249">
    <property type="entry name" value="Thioredoxin-like_sf"/>
</dbReference>
<dbReference type="NCBIfam" id="NF001808">
    <property type="entry name" value="PRK00522.1"/>
    <property type="match status" value="1"/>
</dbReference>
<dbReference type="PROSITE" id="PS51352">
    <property type="entry name" value="THIOREDOXIN_2"/>
    <property type="match status" value="1"/>
</dbReference>
<dbReference type="PANTHER" id="PTHR43110">
    <property type="entry name" value="THIOL PEROXIDASE"/>
    <property type="match status" value="1"/>
</dbReference>
<protein>
    <submittedName>
        <fullName evidence="7">Thiol peroxidase</fullName>
    </submittedName>
</protein>
<proteinExistence type="predicted"/>
<name>A0ABU0AV10_9FIRM</name>
<dbReference type="InterPro" id="IPR018219">
    <property type="entry name" value="Tpx_CS"/>
</dbReference>
<reference evidence="7 8" key="1">
    <citation type="submission" date="2023-07" db="EMBL/GenBank/DDBJ databases">
        <title>Genomic Encyclopedia of Type Strains, Phase IV (KMG-IV): sequencing the most valuable type-strain genomes for metagenomic binning, comparative biology and taxonomic classification.</title>
        <authorList>
            <person name="Goeker M."/>
        </authorList>
    </citation>
    <scope>NUCLEOTIDE SEQUENCE [LARGE SCALE GENOMIC DNA]</scope>
    <source>
        <strain evidence="7 8">DSM 22616</strain>
    </source>
</reference>
<dbReference type="InterPro" id="IPR013766">
    <property type="entry name" value="Thioredoxin_domain"/>
</dbReference>